<reference evidence="2" key="2">
    <citation type="journal article" date="2021" name="PeerJ">
        <title>Extensive microbial diversity within the chicken gut microbiome revealed by metagenomics and culture.</title>
        <authorList>
            <person name="Gilroy R."/>
            <person name="Ravi A."/>
            <person name="Getino M."/>
            <person name="Pursley I."/>
            <person name="Horton D.L."/>
            <person name="Alikhan N.F."/>
            <person name="Baker D."/>
            <person name="Gharbi K."/>
            <person name="Hall N."/>
            <person name="Watson M."/>
            <person name="Adriaenssens E.M."/>
            <person name="Foster-Nyarko E."/>
            <person name="Jarju S."/>
            <person name="Secka A."/>
            <person name="Antonio M."/>
            <person name="Oren A."/>
            <person name="Chaudhuri R.R."/>
            <person name="La Ragione R."/>
            <person name="Hildebrand F."/>
            <person name="Pallen M.J."/>
        </authorList>
    </citation>
    <scope>NUCLEOTIDE SEQUENCE</scope>
    <source>
        <strain evidence="2">B3-4054</strain>
    </source>
</reference>
<accession>A0A9D9EVQ4</accession>
<feature type="signal peptide" evidence="1">
    <location>
        <begin position="1"/>
        <end position="21"/>
    </location>
</feature>
<proteinExistence type="predicted"/>
<evidence type="ECO:0008006" key="4">
    <source>
        <dbReference type="Google" id="ProtNLM"/>
    </source>
</evidence>
<evidence type="ECO:0000256" key="1">
    <source>
        <dbReference type="SAM" id="SignalP"/>
    </source>
</evidence>
<dbReference type="AlphaFoldDB" id="A0A9D9EVQ4"/>
<name>A0A9D9EVQ4_9SPIR</name>
<sequence length="196" mass="21443">MNRKKRQAAVLFAILAVPFFAADLSLTVAGSPFCPSAGVRFYHGTSEIGGFDEMMGKVSPQAEISASCPITGWFSAGLSVAYRHHFSDYTEKTFFTVPVYADFSFRPPVEAGGVTFPLTVSTGFYGQVLGNRVSFGPALRVSLGVDWPITDIFGLLLSTQHELLFAPDSLSSRVDLYYNWTPVSIGLRFLLPVLPW</sequence>
<feature type="chain" id="PRO_5039439258" description="Outer membrane protein beta-barrel domain-containing protein" evidence="1">
    <location>
        <begin position="22"/>
        <end position="196"/>
    </location>
</feature>
<evidence type="ECO:0000313" key="2">
    <source>
        <dbReference type="EMBL" id="MBO8451164.1"/>
    </source>
</evidence>
<evidence type="ECO:0000313" key="3">
    <source>
        <dbReference type="Proteomes" id="UP000823616"/>
    </source>
</evidence>
<protein>
    <recommendedName>
        <fullName evidence="4">Outer membrane protein beta-barrel domain-containing protein</fullName>
    </recommendedName>
</protein>
<keyword evidence="1" id="KW-0732">Signal</keyword>
<comment type="caution">
    <text evidence="2">The sequence shown here is derived from an EMBL/GenBank/DDBJ whole genome shotgun (WGS) entry which is preliminary data.</text>
</comment>
<dbReference type="Proteomes" id="UP000823616">
    <property type="component" value="Unassembled WGS sequence"/>
</dbReference>
<reference evidence="2" key="1">
    <citation type="submission" date="2020-10" db="EMBL/GenBank/DDBJ databases">
        <authorList>
            <person name="Gilroy R."/>
        </authorList>
    </citation>
    <scope>NUCLEOTIDE SEQUENCE</scope>
    <source>
        <strain evidence="2">B3-4054</strain>
    </source>
</reference>
<organism evidence="2 3">
    <name type="scientific">Candidatus Avitreponema avistercoris</name>
    <dbReference type="NCBI Taxonomy" id="2840705"/>
    <lineage>
        <taxon>Bacteria</taxon>
        <taxon>Pseudomonadati</taxon>
        <taxon>Spirochaetota</taxon>
        <taxon>Spirochaetia</taxon>
        <taxon>Spirochaetales</taxon>
        <taxon>Candidatus Avitreponema</taxon>
    </lineage>
</organism>
<gene>
    <name evidence="2" type="ORF">IAA96_08685</name>
</gene>
<dbReference type="EMBL" id="JADIMS010000159">
    <property type="protein sequence ID" value="MBO8451164.1"/>
    <property type="molecule type" value="Genomic_DNA"/>
</dbReference>